<dbReference type="Gene3D" id="2.40.30.230">
    <property type="match status" value="1"/>
</dbReference>
<dbReference type="Gramene" id="KMS65224">
    <property type="protein sequence ID" value="KMS65224"/>
    <property type="gene ID" value="BVRB_038150"/>
</dbReference>
<sequence>DAYQYQRIFDALIKLEADYDRRLKESQTQVGITVKWDIALNTHLLVYFQLSRRDGPELKVVIGDELVLRYPGDATRGPWESRGQVTQITVNEEIVLELKSKKDAPTDQTFGFSVDFVWKPTSFERMHMALKRFVLDEYSLTGYLFHLILGHDVES</sequence>
<proteinExistence type="predicted"/>
<gene>
    <name evidence="2" type="ORF">BVRB_038150</name>
</gene>
<dbReference type="Proteomes" id="UP000035740">
    <property type="component" value="Unassembled WGS sequence"/>
</dbReference>
<dbReference type="EMBL" id="KQ112485">
    <property type="protein sequence ID" value="KMS65224.1"/>
    <property type="molecule type" value="Genomic_DNA"/>
</dbReference>
<reference evidence="2 3" key="1">
    <citation type="journal article" date="2014" name="Nature">
        <title>The genome of the recently domesticated crop plant sugar beet (Beta vulgaris).</title>
        <authorList>
            <person name="Dohm J.C."/>
            <person name="Minoche A.E."/>
            <person name="Holtgrawe D."/>
            <person name="Capella-Gutierrez S."/>
            <person name="Zakrzewski F."/>
            <person name="Tafer H."/>
            <person name="Rupp O."/>
            <person name="Sorensen T.R."/>
            <person name="Stracke R."/>
            <person name="Reinhardt R."/>
            <person name="Goesmann A."/>
            <person name="Kraft T."/>
            <person name="Schulz B."/>
            <person name="Stadler P.F."/>
            <person name="Schmidt T."/>
            <person name="Gabaldon T."/>
            <person name="Lehrach H."/>
            <person name="Weisshaar B."/>
            <person name="Himmelbauer H."/>
        </authorList>
    </citation>
    <scope>NUCLEOTIDE SEQUENCE [LARGE SCALE GENOMIC DNA]</scope>
    <source>
        <tissue evidence="2">Taproot</tissue>
    </source>
</reference>
<protein>
    <recommendedName>
        <fullName evidence="1">UPF1 domain-containing protein</fullName>
    </recommendedName>
</protein>
<accession>A0A0J7YNT3</accession>
<name>A0A0J7YNT3_BETVV</name>
<evidence type="ECO:0000313" key="3">
    <source>
        <dbReference type="Proteomes" id="UP000035740"/>
    </source>
</evidence>
<dbReference type="OrthoDB" id="1615036at2759"/>
<feature type="domain" description="UPF1" evidence="1">
    <location>
        <begin position="27"/>
        <end position="117"/>
    </location>
</feature>
<evidence type="ECO:0000313" key="2">
    <source>
        <dbReference type="EMBL" id="KMS65224.1"/>
    </source>
</evidence>
<keyword evidence="3" id="KW-1185">Reference proteome</keyword>
<dbReference type="AlphaFoldDB" id="A0A0J7YNT3"/>
<dbReference type="InterPro" id="IPR040812">
    <property type="entry name" value="UPF1_1B_dom"/>
</dbReference>
<feature type="non-terminal residue" evidence="2">
    <location>
        <position position="1"/>
    </location>
</feature>
<dbReference type="CDD" id="cd21407">
    <property type="entry name" value="1B_UPF1-like"/>
    <property type="match status" value="1"/>
</dbReference>
<evidence type="ECO:0000259" key="1">
    <source>
        <dbReference type="Pfam" id="PF18141"/>
    </source>
</evidence>
<dbReference type="Pfam" id="PF18141">
    <property type="entry name" value="UPF1_1B_dom"/>
    <property type="match status" value="1"/>
</dbReference>
<organism evidence="2 3">
    <name type="scientific">Beta vulgaris subsp. vulgaris</name>
    <name type="common">Beet</name>
    <dbReference type="NCBI Taxonomy" id="3555"/>
    <lineage>
        <taxon>Eukaryota</taxon>
        <taxon>Viridiplantae</taxon>
        <taxon>Streptophyta</taxon>
        <taxon>Embryophyta</taxon>
        <taxon>Tracheophyta</taxon>
        <taxon>Spermatophyta</taxon>
        <taxon>Magnoliopsida</taxon>
        <taxon>eudicotyledons</taxon>
        <taxon>Gunneridae</taxon>
        <taxon>Pentapetalae</taxon>
        <taxon>Caryophyllales</taxon>
        <taxon>Chenopodiaceae</taxon>
        <taxon>Betoideae</taxon>
        <taxon>Beta</taxon>
    </lineage>
</organism>
<feature type="non-terminal residue" evidence="2">
    <location>
        <position position="155"/>
    </location>
</feature>